<evidence type="ECO:0000313" key="4">
    <source>
        <dbReference type="Proteomes" id="UP000092213"/>
    </source>
</evidence>
<dbReference type="AlphaFoldDB" id="A0A193FDJ1"/>
<dbReference type="OrthoDB" id="9800283at2"/>
<dbReference type="Pfam" id="PF02597">
    <property type="entry name" value="ThiS"/>
    <property type="match status" value="1"/>
</dbReference>
<dbReference type="Proteomes" id="UP000092213">
    <property type="component" value="Chromosome"/>
</dbReference>
<reference evidence="3 4" key="1">
    <citation type="submission" date="2016-06" db="EMBL/GenBank/DDBJ databases">
        <title>Complete genome sequences of Bordetella bronchialis and Bordetella flabilis.</title>
        <authorList>
            <person name="LiPuma J.J."/>
            <person name="Spilker T."/>
        </authorList>
    </citation>
    <scope>NUCLEOTIDE SEQUENCE [LARGE SCALE GENOMIC DNA]</scope>
    <source>
        <strain evidence="2 4">AU17976</strain>
        <strain evidence="1 3">AU3182</strain>
    </source>
</reference>
<evidence type="ECO:0000313" key="1">
    <source>
        <dbReference type="EMBL" id="ANN65266.1"/>
    </source>
</evidence>
<protein>
    <submittedName>
        <fullName evidence="2">Thiamine biosynthesis protein ThiS</fullName>
    </submittedName>
</protein>
<organism evidence="2 4">
    <name type="scientific">Bordetella bronchialis</name>
    <dbReference type="NCBI Taxonomy" id="463025"/>
    <lineage>
        <taxon>Bacteria</taxon>
        <taxon>Pseudomonadati</taxon>
        <taxon>Pseudomonadota</taxon>
        <taxon>Betaproteobacteria</taxon>
        <taxon>Burkholderiales</taxon>
        <taxon>Alcaligenaceae</taxon>
        <taxon>Bordetella</taxon>
    </lineage>
</organism>
<dbReference type="InterPro" id="IPR012675">
    <property type="entry name" value="Beta-grasp_dom_sf"/>
</dbReference>
<keyword evidence="3" id="KW-1185">Reference proteome</keyword>
<evidence type="ECO:0000313" key="3">
    <source>
        <dbReference type="Proteomes" id="UP000091897"/>
    </source>
</evidence>
<dbReference type="KEGG" id="bbro:BAU06_02160"/>
<dbReference type="CDD" id="cd00565">
    <property type="entry name" value="Ubl_ThiS"/>
    <property type="match status" value="1"/>
</dbReference>
<dbReference type="STRING" id="463025.BAU08_02155"/>
<dbReference type="Proteomes" id="UP000091897">
    <property type="component" value="Chromosome"/>
</dbReference>
<sequence length="67" mass="7056">MMNIQLNGEARQIAPDTTVLGLLESLGYVGKRVAVEKNGEIVPKSQHAGTVLKQNDKLEIVVAVGGG</sequence>
<dbReference type="NCBIfam" id="TIGR01683">
    <property type="entry name" value="thiS"/>
    <property type="match status" value="1"/>
</dbReference>
<accession>A0A193FDJ1</accession>
<evidence type="ECO:0000313" key="2">
    <source>
        <dbReference type="EMBL" id="ANN70301.1"/>
    </source>
</evidence>
<dbReference type="Gene3D" id="3.10.20.30">
    <property type="match status" value="1"/>
</dbReference>
<dbReference type="PANTHER" id="PTHR34472">
    <property type="entry name" value="SULFUR CARRIER PROTEIN THIS"/>
    <property type="match status" value="1"/>
</dbReference>
<name>A0A193FDJ1_9BORD</name>
<gene>
    <name evidence="1" type="ORF">BAU06_02160</name>
    <name evidence="2" type="ORF">BAU08_02155</name>
</gene>
<dbReference type="PANTHER" id="PTHR34472:SF1">
    <property type="entry name" value="SULFUR CARRIER PROTEIN THIS"/>
    <property type="match status" value="1"/>
</dbReference>
<dbReference type="InterPro" id="IPR010035">
    <property type="entry name" value="Thi_S"/>
</dbReference>
<proteinExistence type="predicted"/>
<dbReference type="InterPro" id="IPR016155">
    <property type="entry name" value="Mopterin_synth/thiamin_S_b"/>
</dbReference>
<dbReference type="EMBL" id="CP016170">
    <property type="protein sequence ID" value="ANN65266.1"/>
    <property type="molecule type" value="Genomic_DNA"/>
</dbReference>
<dbReference type="SUPFAM" id="SSF54285">
    <property type="entry name" value="MoaD/ThiS"/>
    <property type="match status" value="1"/>
</dbReference>
<dbReference type="EMBL" id="CP016171">
    <property type="protein sequence ID" value="ANN70301.1"/>
    <property type="molecule type" value="Genomic_DNA"/>
</dbReference>
<dbReference type="InterPro" id="IPR003749">
    <property type="entry name" value="ThiS/MoaD-like"/>
</dbReference>